<dbReference type="AlphaFoldDB" id="A0A2G9YBV0"/>
<comment type="caution">
    <text evidence="5">The sequence shown here is derived from an EMBL/GenBank/DDBJ whole genome shotgun (WGS) entry which is preliminary data.</text>
</comment>
<dbReference type="InterPro" id="IPR050406">
    <property type="entry name" value="FGGY_Carb_Kinase"/>
</dbReference>
<dbReference type="InterPro" id="IPR043129">
    <property type="entry name" value="ATPase_NBD"/>
</dbReference>
<dbReference type="Gene3D" id="3.30.420.40">
    <property type="match status" value="1"/>
</dbReference>
<evidence type="ECO:0000313" key="5">
    <source>
        <dbReference type="EMBL" id="PIP16709.1"/>
    </source>
</evidence>
<evidence type="ECO:0000259" key="4">
    <source>
        <dbReference type="Pfam" id="PF02782"/>
    </source>
</evidence>
<dbReference type="PANTHER" id="PTHR43095:SF5">
    <property type="entry name" value="XYLULOSE KINASE"/>
    <property type="match status" value="1"/>
</dbReference>
<name>A0A2G9YBV0_9BACT</name>
<evidence type="ECO:0000313" key="6">
    <source>
        <dbReference type="Proteomes" id="UP000230392"/>
    </source>
</evidence>
<evidence type="ECO:0000256" key="1">
    <source>
        <dbReference type="ARBA" id="ARBA00009156"/>
    </source>
</evidence>
<evidence type="ECO:0000256" key="2">
    <source>
        <dbReference type="ARBA" id="ARBA00022679"/>
    </source>
</evidence>
<dbReference type="InterPro" id="IPR018485">
    <property type="entry name" value="FGGY_C"/>
</dbReference>
<feature type="non-terminal residue" evidence="5">
    <location>
        <position position="76"/>
    </location>
</feature>
<dbReference type="Proteomes" id="UP000230392">
    <property type="component" value="Unassembled WGS sequence"/>
</dbReference>
<dbReference type="EMBL" id="PCRF01000029">
    <property type="protein sequence ID" value="PIP16709.1"/>
    <property type="molecule type" value="Genomic_DNA"/>
</dbReference>
<feature type="non-terminal residue" evidence="5">
    <location>
        <position position="1"/>
    </location>
</feature>
<accession>A0A2G9YBV0</accession>
<dbReference type="SUPFAM" id="SSF53067">
    <property type="entry name" value="Actin-like ATPase domain"/>
    <property type="match status" value="1"/>
</dbReference>
<organism evidence="5 6">
    <name type="scientific">bacterium (Candidatus Ratteibacteria) CG23_combo_of_CG06-09_8_20_14_all_48_7</name>
    <dbReference type="NCBI Taxonomy" id="2014292"/>
    <lineage>
        <taxon>Bacteria</taxon>
        <taxon>Candidatus Ratteibacteria</taxon>
    </lineage>
</organism>
<comment type="similarity">
    <text evidence="1">Belongs to the FGGY kinase family.</text>
</comment>
<feature type="domain" description="Carbohydrate kinase FGGY C-terminal" evidence="4">
    <location>
        <begin position="3"/>
        <end position="76"/>
    </location>
</feature>
<keyword evidence="3 5" id="KW-0418">Kinase</keyword>
<dbReference type="GO" id="GO:0016301">
    <property type="term" value="F:kinase activity"/>
    <property type="evidence" value="ECO:0007669"/>
    <property type="project" value="UniProtKB-KW"/>
</dbReference>
<proteinExistence type="inferred from homology"/>
<reference evidence="5 6" key="1">
    <citation type="submission" date="2017-09" db="EMBL/GenBank/DDBJ databases">
        <title>Depth-based differentiation of microbial function through sediment-hosted aquifers and enrichment of novel symbionts in the deep terrestrial subsurface.</title>
        <authorList>
            <person name="Probst A.J."/>
            <person name="Ladd B."/>
            <person name="Jarett J.K."/>
            <person name="Geller-Mcgrath D.E."/>
            <person name="Sieber C.M."/>
            <person name="Emerson J.B."/>
            <person name="Anantharaman K."/>
            <person name="Thomas B.C."/>
            <person name="Malmstrom R."/>
            <person name="Stieglmeier M."/>
            <person name="Klingl A."/>
            <person name="Woyke T."/>
            <person name="Ryan C.M."/>
            <person name="Banfield J.F."/>
        </authorList>
    </citation>
    <scope>NUCLEOTIDE SEQUENCE [LARGE SCALE GENOMIC DNA]</scope>
    <source>
        <strain evidence="5">CG23_combo_of_CG06-09_8_20_14_all_48_7</strain>
    </source>
</reference>
<evidence type="ECO:0000256" key="3">
    <source>
        <dbReference type="ARBA" id="ARBA00022777"/>
    </source>
</evidence>
<keyword evidence="2" id="KW-0808">Transferase</keyword>
<dbReference type="GO" id="GO:0005975">
    <property type="term" value="P:carbohydrate metabolic process"/>
    <property type="evidence" value="ECO:0007669"/>
    <property type="project" value="InterPro"/>
</dbReference>
<dbReference type="PANTHER" id="PTHR43095">
    <property type="entry name" value="SUGAR KINASE"/>
    <property type="match status" value="1"/>
</dbReference>
<sequence length="76" mass="8261">PAGAEGMVFLPYLTGERTPHANPLARATFFGATSRHTRAYFIRAVLEGVTFALKDTVEIMQELNLPIKEVRISGGG</sequence>
<gene>
    <name evidence="5" type="ORF">COX46_00605</name>
</gene>
<dbReference type="Pfam" id="PF02782">
    <property type="entry name" value="FGGY_C"/>
    <property type="match status" value="1"/>
</dbReference>
<protein>
    <submittedName>
        <fullName evidence="5">Xylulokinase</fullName>
    </submittedName>
</protein>